<keyword evidence="2" id="KW-1133">Transmembrane helix</keyword>
<gene>
    <name evidence="3" type="ORF">PENSUB_13724</name>
</gene>
<feature type="region of interest" description="Disordered" evidence="1">
    <location>
        <begin position="212"/>
        <end position="270"/>
    </location>
</feature>
<protein>
    <submittedName>
        <fullName evidence="3">Uncharacterized protein</fullName>
    </submittedName>
</protein>
<dbReference type="EMBL" id="MNBE01000773">
    <property type="protein sequence ID" value="OKO89658.1"/>
    <property type="molecule type" value="Genomic_DNA"/>
</dbReference>
<keyword evidence="4" id="KW-1185">Reference proteome</keyword>
<feature type="region of interest" description="Disordered" evidence="1">
    <location>
        <begin position="339"/>
        <end position="393"/>
    </location>
</feature>
<feature type="transmembrane region" description="Helical" evidence="2">
    <location>
        <begin position="120"/>
        <end position="141"/>
    </location>
</feature>
<evidence type="ECO:0000256" key="2">
    <source>
        <dbReference type="SAM" id="Phobius"/>
    </source>
</evidence>
<feature type="compositionally biased region" description="Low complexity" evidence="1">
    <location>
        <begin position="220"/>
        <end position="234"/>
    </location>
</feature>
<reference evidence="3 4" key="1">
    <citation type="submission" date="2016-10" db="EMBL/GenBank/DDBJ databases">
        <title>Genome sequence of the ascomycete fungus Penicillium subrubescens.</title>
        <authorList>
            <person name="De Vries R.P."/>
            <person name="Peng M."/>
            <person name="Dilokpimol A."/>
            <person name="Hilden K."/>
            <person name="Makela M.R."/>
            <person name="Grigoriev I."/>
            <person name="Riley R."/>
            <person name="Granchi Z."/>
        </authorList>
    </citation>
    <scope>NUCLEOTIDE SEQUENCE [LARGE SCALE GENOMIC DNA]</scope>
    <source>
        <strain evidence="3 4">CBS 132785</strain>
    </source>
</reference>
<evidence type="ECO:0000313" key="3">
    <source>
        <dbReference type="EMBL" id="OKO89658.1"/>
    </source>
</evidence>
<dbReference type="Proteomes" id="UP000186955">
    <property type="component" value="Unassembled WGS sequence"/>
</dbReference>
<comment type="caution">
    <text evidence="3">The sequence shown here is derived from an EMBL/GenBank/DDBJ whole genome shotgun (WGS) entry which is preliminary data.</text>
</comment>
<feature type="compositionally biased region" description="Polar residues" evidence="1">
    <location>
        <begin position="240"/>
        <end position="249"/>
    </location>
</feature>
<keyword evidence="2" id="KW-0812">Transmembrane</keyword>
<evidence type="ECO:0000256" key="1">
    <source>
        <dbReference type="SAM" id="MobiDB-lite"/>
    </source>
</evidence>
<proteinExistence type="predicted"/>
<feature type="transmembrane region" description="Helical" evidence="2">
    <location>
        <begin position="7"/>
        <end position="32"/>
    </location>
</feature>
<evidence type="ECO:0000313" key="4">
    <source>
        <dbReference type="Proteomes" id="UP000186955"/>
    </source>
</evidence>
<feature type="transmembrane region" description="Helical" evidence="2">
    <location>
        <begin position="80"/>
        <end position="100"/>
    </location>
</feature>
<name>A0A1Q5SNT1_9EURO</name>
<accession>A0A1Q5SNT1</accession>
<feature type="compositionally biased region" description="Low complexity" evidence="1">
    <location>
        <begin position="288"/>
        <end position="305"/>
    </location>
</feature>
<sequence length="449" mass="49333">MSSAMLVYSLAGAAVLSAIITTILNGLAYAALQSLPSHTTTTGLAPVLISILTCITLLALSLLIHKDVRSDIRWSPLKTVIFYFTGVYLLISAVSIAGTIASNDLYNPLHQGNIFIARSIFWALSILTQGLYYGFLLVTLAQRKQGQDWPRSYTQELKSLSESPEPVRSPARTLCDPYPELKQFDTRRSSLRKFPRRSNRFSGGTICVESTRTKHDSFDTSSSTLSSPSPSPTTEHLPMHTQQQPQSSDPFADHNTHRLPLRNPSFKSMPSLRRENNIHLSLDSLVQPSTSTSPTASSLALDSPSGSTLTLPETYAFYAPNTKPHPNAYANPHFRGLPSSSLSLPSSPTFPPNSTREQNIHPLFRSTSPCPSPTPLPGSTVKASPSAGQTITQKTLTRMRSARELRSLRKEDSPGAGMWMGMGRAGYVRRSVTQYEKRGDLNELVEEER</sequence>
<organism evidence="3 4">
    <name type="scientific">Penicillium subrubescens</name>
    <dbReference type="NCBI Taxonomy" id="1316194"/>
    <lineage>
        <taxon>Eukaryota</taxon>
        <taxon>Fungi</taxon>
        <taxon>Dikarya</taxon>
        <taxon>Ascomycota</taxon>
        <taxon>Pezizomycotina</taxon>
        <taxon>Eurotiomycetes</taxon>
        <taxon>Eurotiomycetidae</taxon>
        <taxon>Eurotiales</taxon>
        <taxon>Aspergillaceae</taxon>
        <taxon>Penicillium</taxon>
    </lineage>
</organism>
<keyword evidence="2" id="KW-0472">Membrane</keyword>
<feature type="region of interest" description="Disordered" evidence="1">
    <location>
        <begin position="286"/>
        <end position="306"/>
    </location>
</feature>
<dbReference type="STRING" id="1316194.A0A1Q5SNT1"/>
<feature type="compositionally biased region" description="Polar residues" evidence="1">
    <location>
        <begin position="381"/>
        <end position="393"/>
    </location>
</feature>
<feature type="transmembrane region" description="Helical" evidence="2">
    <location>
        <begin position="44"/>
        <end position="64"/>
    </location>
</feature>
<dbReference type="AlphaFoldDB" id="A0A1Q5SNT1"/>